<reference evidence="1 2" key="1">
    <citation type="submission" date="2020-04" db="EMBL/GenBank/DDBJ databases">
        <authorList>
            <consortium name="Desulfovibrio sp. FSS-1 genome sequencing consortium"/>
            <person name="Shimoshige H."/>
            <person name="Kobayashi H."/>
            <person name="Maekawa T."/>
        </authorList>
    </citation>
    <scope>NUCLEOTIDE SEQUENCE [LARGE SCALE GENOMIC DNA]</scope>
    <source>
        <strain evidence="1 2">SIID29052-01</strain>
    </source>
</reference>
<dbReference type="InterPro" id="IPR009078">
    <property type="entry name" value="Ferritin-like_SF"/>
</dbReference>
<name>A0A6V8LZ59_9BACT</name>
<dbReference type="Proteomes" id="UP000494245">
    <property type="component" value="Unassembled WGS sequence"/>
</dbReference>
<evidence type="ECO:0008006" key="3">
    <source>
        <dbReference type="Google" id="ProtNLM"/>
    </source>
</evidence>
<evidence type="ECO:0000313" key="2">
    <source>
        <dbReference type="Proteomes" id="UP000494245"/>
    </source>
</evidence>
<accession>A0A6V8LZ59</accession>
<keyword evidence="2" id="KW-1185">Reference proteome</keyword>
<dbReference type="RefSeq" id="WP_173086972.1">
    <property type="nucleotide sequence ID" value="NZ_BLTE01000024.1"/>
</dbReference>
<dbReference type="EMBL" id="BLTE01000024">
    <property type="protein sequence ID" value="GFK95831.1"/>
    <property type="molecule type" value="Genomic_DNA"/>
</dbReference>
<evidence type="ECO:0000313" key="1">
    <source>
        <dbReference type="EMBL" id="GFK95831.1"/>
    </source>
</evidence>
<sequence length="162" mass="17779">MAVEAAASALCRLLELQSEAMDFYDMAKERCPAEVARAVFAVLGRDKRRLTAKLAAVQAALRAGQSLATACALVENGGGKAAFPPGLLERGETCLQDDQMLTVAFRLEEACLRHLENSLLDASDTQERFILDQALEEERRHWVLLSDLRQYLERPAGSSGND</sequence>
<reference evidence="1 2" key="2">
    <citation type="submission" date="2020-05" db="EMBL/GenBank/DDBJ databases">
        <title>Draft genome sequence of Desulfovibrio sp. strainFSS-1.</title>
        <authorList>
            <person name="Shimoshige H."/>
            <person name="Kobayashi H."/>
            <person name="Maekawa T."/>
        </authorList>
    </citation>
    <scope>NUCLEOTIDE SEQUENCE [LARGE SCALE GENOMIC DNA]</scope>
    <source>
        <strain evidence="1 2">SIID29052-01</strain>
    </source>
</reference>
<dbReference type="SUPFAM" id="SSF47240">
    <property type="entry name" value="Ferritin-like"/>
    <property type="match status" value="1"/>
</dbReference>
<organism evidence="1 2">
    <name type="scientific">Fundidesulfovibrio magnetotacticus</name>
    <dbReference type="NCBI Taxonomy" id="2730080"/>
    <lineage>
        <taxon>Bacteria</taxon>
        <taxon>Pseudomonadati</taxon>
        <taxon>Thermodesulfobacteriota</taxon>
        <taxon>Desulfovibrionia</taxon>
        <taxon>Desulfovibrionales</taxon>
        <taxon>Desulfovibrionaceae</taxon>
        <taxon>Fundidesulfovibrio</taxon>
    </lineage>
</organism>
<proteinExistence type="predicted"/>
<comment type="caution">
    <text evidence="1">The sequence shown here is derived from an EMBL/GenBank/DDBJ whole genome shotgun (WGS) entry which is preliminary data.</text>
</comment>
<dbReference type="AlphaFoldDB" id="A0A6V8LZ59"/>
<protein>
    <recommendedName>
        <fullName evidence="3">Rubrerythrin diiron-binding domain-containing protein</fullName>
    </recommendedName>
</protein>
<gene>
    <name evidence="1" type="ORF">NNJEOMEG_03702</name>
</gene>